<dbReference type="EMBL" id="CP072750">
    <property type="protein sequence ID" value="QTX12966.1"/>
    <property type="molecule type" value="Genomic_DNA"/>
</dbReference>
<feature type="domain" description="Chemotaxis methyl-accepting receptor HlyB-like 4HB MCP" evidence="3">
    <location>
        <begin position="22"/>
        <end position="141"/>
    </location>
</feature>
<dbReference type="Pfam" id="PF12729">
    <property type="entry name" value="4HB_MCP_1"/>
    <property type="match status" value="1"/>
</dbReference>
<evidence type="ECO:0000256" key="2">
    <source>
        <dbReference type="SAM" id="SignalP"/>
    </source>
</evidence>
<accession>A0A8B0SNS6</accession>
<feature type="chain" id="PRO_5032648781" evidence="2">
    <location>
        <begin position="24"/>
        <end position="155"/>
    </location>
</feature>
<evidence type="ECO:0000313" key="6">
    <source>
        <dbReference type="Proteomes" id="UP000664466"/>
    </source>
</evidence>
<dbReference type="RefSeq" id="WP_207249122.1">
    <property type="nucleotide sequence ID" value="NZ_CP072750.1"/>
</dbReference>
<dbReference type="Proteomes" id="UP000664466">
    <property type="component" value="Unassembled WGS sequence"/>
</dbReference>
<geneLocation type="plasmid" evidence="5">
    <name>pTfr153</name>
</geneLocation>
<feature type="region of interest" description="Disordered" evidence="1">
    <location>
        <begin position="136"/>
        <end position="155"/>
    </location>
</feature>
<sequence>MKKIIQVFTTLLVSLLFTQMAQAAVDADAIKTSLMTARENLVAMIGTPDAAAQDKYQEEITKATKGVDDGVAAALADKGTLPEQVTKLEAFNKVWGEFKKTRDDEIIPAIKAGKVEDAKKLAITVQAERMKAMKGTLSELGAKPDPAAKLEAGAK</sequence>
<evidence type="ECO:0000313" key="4">
    <source>
        <dbReference type="EMBL" id="MBO0611477.1"/>
    </source>
</evidence>
<reference evidence="4 6" key="1">
    <citation type="submission" date="2021-03" db="EMBL/GenBank/DDBJ databases">
        <title>Draft genome and methylome analysis of Thiotrix fructosivoruns ATCC 49748.</title>
        <authorList>
            <person name="Fomenkov A."/>
            <person name="Grabovich M.Y."/>
            <person name="Roberts R.J."/>
        </authorList>
    </citation>
    <scope>NUCLEOTIDE SEQUENCE [LARGE SCALE GENOMIC DNA]</scope>
    <source>
        <strain evidence="4 6">ATCC 49748</strain>
        <plasmid evidence="4">pTfr153</plasmid>
    </source>
</reference>
<keyword evidence="5" id="KW-0614">Plasmid</keyword>
<organism evidence="5">
    <name type="scientific">Thiothrix fructosivorans</name>
    <dbReference type="NCBI Taxonomy" id="111770"/>
    <lineage>
        <taxon>Bacteria</taxon>
        <taxon>Pseudomonadati</taxon>
        <taxon>Pseudomonadota</taxon>
        <taxon>Gammaproteobacteria</taxon>
        <taxon>Thiotrichales</taxon>
        <taxon>Thiotrichaceae</taxon>
        <taxon>Thiothrix</taxon>
    </lineage>
</organism>
<name>A0A8B0SNS6_9GAMM</name>
<feature type="compositionally biased region" description="Basic and acidic residues" evidence="1">
    <location>
        <begin position="146"/>
        <end position="155"/>
    </location>
</feature>
<reference evidence="5" key="2">
    <citation type="submission" date="2021-04" db="EMBL/GenBank/DDBJ databases">
        <title>Complete Genome and methylome analysis of Thiothrix fructosivorans ATCC 49748.</title>
        <authorList>
            <person name="Fomenkov A."/>
            <person name="Sun L."/>
            <person name="Vincze T."/>
            <person name="Grabovich M.Y."/>
            <person name="Roberts R.J."/>
        </authorList>
    </citation>
    <scope>NUCLEOTIDE SEQUENCE</scope>
    <source>
        <strain evidence="5">ATCC 49748</strain>
        <plasmid evidence="5">pTfr153</plasmid>
    </source>
</reference>
<evidence type="ECO:0000313" key="5">
    <source>
        <dbReference type="EMBL" id="QTX12966.1"/>
    </source>
</evidence>
<dbReference type="EMBL" id="JAFMPM010000004">
    <property type="protein sequence ID" value="MBO0611477.1"/>
    <property type="molecule type" value="Genomic_DNA"/>
</dbReference>
<keyword evidence="6" id="KW-1185">Reference proteome</keyword>
<proteinExistence type="predicted"/>
<protein>
    <submittedName>
        <fullName evidence="5">MCP four helix bundle domain-containing protein</fullName>
    </submittedName>
</protein>
<gene>
    <name evidence="4" type="ORF">J1836_00825</name>
    <name evidence="5" type="ORF">J1836_020595</name>
</gene>
<dbReference type="AlphaFoldDB" id="A0A8B0SNS6"/>
<feature type="signal peptide" evidence="2">
    <location>
        <begin position="1"/>
        <end position="23"/>
    </location>
</feature>
<dbReference type="InterPro" id="IPR024478">
    <property type="entry name" value="HlyB_4HB_MCP"/>
</dbReference>
<evidence type="ECO:0000256" key="1">
    <source>
        <dbReference type="SAM" id="MobiDB-lite"/>
    </source>
</evidence>
<evidence type="ECO:0000259" key="3">
    <source>
        <dbReference type="Pfam" id="PF12729"/>
    </source>
</evidence>
<keyword evidence="2" id="KW-0732">Signal</keyword>